<dbReference type="SUPFAM" id="SSF51735">
    <property type="entry name" value="NAD(P)-binding Rossmann-fold domains"/>
    <property type="match status" value="1"/>
</dbReference>
<dbReference type="PANTHER" id="PTHR44252:SF3">
    <property type="entry name" value="D-ERYTHRULOSE REDUCTASE-RELATED"/>
    <property type="match status" value="1"/>
</dbReference>
<evidence type="ECO:0000256" key="2">
    <source>
        <dbReference type="ARBA" id="ARBA00022857"/>
    </source>
</evidence>
<sequence length="243" mass="24659">MTADFAGKTVIVTGAGKGIGRACAQIMAARGASVIAMARTQGDLDALAADCGAVGIRVDLADNAAARAAMKAAGTADFLVNCAGTNVLESVLDMTEEGYEAVMGINLRAALICAQEFARARVAAGRGGAIVNVTSIAGHRGFEGHMAYAASKAGLEGATRVMAKELGPHGIRVNAVAPTVTMTELAAAAWSEPAKKDPMMVRHPLGRFAEVDDIARTIALLLSDDAPVVTGAVLPIDGGFLAV</sequence>
<dbReference type="GO" id="GO:0005997">
    <property type="term" value="P:xylulose metabolic process"/>
    <property type="evidence" value="ECO:0007669"/>
    <property type="project" value="TreeGrafter"/>
</dbReference>
<dbReference type="InterPro" id="IPR051737">
    <property type="entry name" value="L-xylulose/Carbonyl_redctase"/>
</dbReference>
<dbReference type="Pfam" id="PF13561">
    <property type="entry name" value="adh_short_C2"/>
    <property type="match status" value="1"/>
</dbReference>
<dbReference type="EMBL" id="JAESVP010000004">
    <property type="protein sequence ID" value="MBL4928092.1"/>
    <property type="molecule type" value="Genomic_DNA"/>
</dbReference>
<reference evidence="3" key="1">
    <citation type="submission" date="2021-01" db="EMBL/GenBank/DDBJ databases">
        <title>Genome seq and assembly of Tabrizicola sp. KVB23.</title>
        <authorList>
            <person name="Chhetri G."/>
        </authorList>
    </citation>
    <scope>NUCLEOTIDE SEQUENCE</scope>
    <source>
        <strain evidence="3">KVB23</strain>
    </source>
</reference>
<dbReference type="PRINTS" id="PR00080">
    <property type="entry name" value="SDRFAMILY"/>
</dbReference>
<dbReference type="AlphaFoldDB" id="A0A8J7MPN8"/>
<comment type="caution">
    <text evidence="3">The sequence shown here is derived from an EMBL/GenBank/DDBJ whole genome shotgun (WGS) entry which is preliminary data.</text>
</comment>
<gene>
    <name evidence="3" type="ORF">JI744_08250</name>
</gene>
<dbReference type="GO" id="GO:0004090">
    <property type="term" value="F:carbonyl reductase (NADPH) activity"/>
    <property type="evidence" value="ECO:0007669"/>
    <property type="project" value="TreeGrafter"/>
</dbReference>
<dbReference type="InterPro" id="IPR036291">
    <property type="entry name" value="NAD(P)-bd_dom_sf"/>
</dbReference>
<evidence type="ECO:0000313" key="4">
    <source>
        <dbReference type="Proteomes" id="UP000619033"/>
    </source>
</evidence>
<dbReference type="GO" id="GO:0006006">
    <property type="term" value="P:glucose metabolic process"/>
    <property type="evidence" value="ECO:0007669"/>
    <property type="project" value="TreeGrafter"/>
</dbReference>
<dbReference type="Proteomes" id="UP000619033">
    <property type="component" value="Unassembled WGS sequence"/>
</dbReference>
<dbReference type="PANTHER" id="PTHR44252">
    <property type="entry name" value="D-ERYTHRULOSE REDUCTASE"/>
    <property type="match status" value="1"/>
</dbReference>
<keyword evidence="2" id="KW-0521">NADP</keyword>
<name>A0A8J7MPN8_9RHOB</name>
<dbReference type="GO" id="GO:0050038">
    <property type="term" value="F:L-xylulose reductase (NADPH) activity"/>
    <property type="evidence" value="ECO:0007669"/>
    <property type="project" value="TreeGrafter"/>
</dbReference>
<keyword evidence="4" id="KW-1185">Reference proteome</keyword>
<dbReference type="Gene3D" id="3.40.50.720">
    <property type="entry name" value="NAD(P)-binding Rossmann-like Domain"/>
    <property type="match status" value="1"/>
</dbReference>
<comment type="similarity">
    <text evidence="1">Belongs to the short-chain dehydrogenases/reductases (SDR) family.</text>
</comment>
<dbReference type="FunFam" id="3.40.50.720:FF:000084">
    <property type="entry name" value="Short-chain dehydrogenase reductase"/>
    <property type="match status" value="1"/>
</dbReference>
<evidence type="ECO:0000313" key="3">
    <source>
        <dbReference type="EMBL" id="MBL4928092.1"/>
    </source>
</evidence>
<accession>A0A8J7MPN8</accession>
<organism evidence="3 4">
    <name type="scientific">Fuscibacter oryzae</name>
    <dbReference type="NCBI Taxonomy" id="2803939"/>
    <lineage>
        <taxon>Bacteria</taxon>
        <taxon>Pseudomonadati</taxon>
        <taxon>Pseudomonadota</taxon>
        <taxon>Alphaproteobacteria</taxon>
        <taxon>Rhodobacterales</taxon>
        <taxon>Paracoccaceae</taxon>
        <taxon>Fuscibacter</taxon>
    </lineage>
</organism>
<proteinExistence type="inferred from homology"/>
<dbReference type="RefSeq" id="WP_202659446.1">
    <property type="nucleotide sequence ID" value="NZ_JAESVP010000004.1"/>
</dbReference>
<dbReference type="InterPro" id="IPR002347">
    <property type="entry name" value="SDR_fam"/>
</dbReference>
<dbReference type="PRINTS" id="PR00081">
    <property type="entry name" value="GDHRDH"/>
</dbReference>
<dbReference type="NCBIfam" id="NF005465">
    <property type="entry name" value="PRK07060.1-2"/>
    <property type="match status" value="1"/>
</dbReference>
<evidence type="ECO:0000256" key="1">
    <source>
        <dbReference type="ARBA" id="ARBA00006484"/>
    </source>
</evidence>
<protein>
    <submittedName>
        <fullName evidence="3">SDR family oxidoreductase</fullName>
    </submittedName>
</protein>